<evidence type="ECO:0000313" key="2">
    <source>
        <dbReference type="Proteomes" id="UP001240150"/>
    </source>
</evidence>
<reference evidence="1 2" key="1">
    <citation type="submission" date="2023-06" db="EMBL/GenBank/DDBJ databases">
        <authorList>
            <person name="Yushchuk O."/>
            <person name="Binda E."/>
            <person name="Ruckert-Reed C."/>
            <person name="Fedorenko V."/>
            <person name="Kalinowski J."/>
            <person name="Marinelli F."/>
        </authorList>
    </citation>
    <scope>NUCLEOTIDE SEQUENCE [LARGE SCALE GENOMIC DNA]</scope>
    <source>
        <strain evidence="1 2">NRRL 3884</strain>
    </source>
</reference>
<protein>
    <submittedName>
        <fullName evidence="1">HEAT repeat domain-containing protein</fullName>
    </submittedName>
</protein>
<accession>A0ABY8WKL5</accession>
<dbReference type="InterPro" id="IPR016024">
    <property type="entry name" value="ARM-type_fold"/>
</dbReference>
<keyword evidence="2" id="KW-1185">Reference proteome</keyword>
<dbReference type="Proteomes" id="UP001240150">
    <property type="component" value="Chromosome"/>
</dbReference>
<dbReference type="SUPFAM" id="SSF48371">
    <property type="entry name" value="ARM repeat"/>
    <property type="match status" value="1"/>
</dbReference>
<dbReference type="EMBL" id="CP126980">
    <property type="protein sequence ID" value="WIM97400.1"/>
    <property type="molecule type" value="Genomic_DNA"/>
</dbReference>
<dbReference type="Pfam" id="PF13646">
    <property type="entry name" value="HEAT_2"/>
    <property type="match status" value="1"/>
</dbReference>
<organism evidence="1 2">
    <name type="scientific">Actinoplanes oblitus</name>
    <dbReference type="NCBI Taxonomy" id="3040509"/>
    <lineage>
        <taxon>Bacteria</taxon>
        <taxon>Bacillati</taxon>
        <taxon>Actinomycetota</taxon>
        <taxon>Actinomycetes</taxon>
        <taxon>Micromonosporales</taxon>
        <taxon>Micromonosporaceae</taxon>
        <taxon>Actinoplanes</taxon>
    </lineage>
</organism>
<dbReference type="Gene3D" id="1.25.10.10">
    <property type="entry name" value="Leucine-rich Repeat Variant"/>
    <property type="match status" value="1"/>
</dbReference>
<dbReference type="InterPro" id="IPR011989">
    <property type="entry name" value="ARM-like"/>
</dbReference>
<sequence>MRTIEDLTVPELIERLAAEDTDTVVEAADEIGRRRATEAAPRLLELLRLTPEATIRNATALALSDMEMPEAFDSIAELLRDPSTEGHRGTLLYALDPYDCLPILELLIDLALTGGYEVRMSALGLISGIEGDIDEEIWDRVRARLEAAAATAGKERRTEVIDPLLEMFS</sequence>
<evidence type="ECO:0000313" key="1">
    <source>
        <dbReference type="EMBL" id="WIM97400.1"/>
    </source>
</evidence>
<gene>
    <name evidence="1" type="ORF">ACTOB_000915</name>
</gene>
<name>A0ABY8WKL5_9ACTN</name>
<dbReference type="RefSeq" id="WP_284918799.1">
    <property type="nucleotide sequence ID" value="NZ_CP126980.1"/>
</dbReference>
<proteinExistence type="predicted"/>